<protein>
    <submittedName>
        <fullName evidence="3">HNMT protein</fullName>
    </submittedName>
</protein>
<evidence type="ECO:0000256" key="1">
    <source>
        <dbReference type="ARBA" id="ARBA00022603"/>
    </source>
</evidence>
<keyword evidence="1" id="KW-0489">Methyltransferase</keyword>
<dbReference type="OrthoDB" id="5984880at2759"/>
<dbReference type="Pfam" id="PF13489">
    <property type="entry name" value="Methyltransf_23"/>
    <property type="match status" value="1"/>
</dbReference>
<dbReference type="GO" id="GO:0008168">
    <property type="term" value="F:methyltransferase activity"/>
    <property type="evidence" value="ECO:0007669"/>
    <property type="project" value="UniProtKB-KW"/>
</dbReference>
<evidence type="ECO:0000256" key="2">
    <source>
        <dbReference type="ARBA" id="ARBA00022679"/>
    </source>
</evidence>
<dbReference type="Proteomes" id="UP000838412">
    <property type="component" value="Chromosome 1"/>
</dbReference>
<evidence type="ECO:0000313" key="3">
    <source>
        <dbReference type="EMBL" id="CAH1225678.1"/>
    </source>
</evidence>
<gene>
    <name evidence="3" type="primary">HNMT</name>
    <name evidence="3" type="ORF">BLAG_LOCUS175</name>
</gene>
<dbReference type="SUPFAM" id="SSF53335">
    <property type="entry name" value="S-adenosyl-L-methionine-dependent methyltransferases"/>
    <property type="match status" value="1"/>
</dbReference>
<sequence>MFNRELIRLNCTQTGIEVGGLVNYSPARYLARFRSFLAAIETGEESYFQSYELKVPDSIPCEPGADVRVLGIGSGSGEVDRAVLQKVLQRHNRVYSRVVEPSEDMIKQYKELVRVDTSLSAVKFEWRQQTAEEYFQTKGDAKFHLIHAIHVLYYVEDIHATLRNMWEQLADGGYMLVGMESDRSDWGRMEYKLREMFSPDESSTSFCTPGDVKQWLDSTGISYVTSEDETNVNVTECFKEGSEEGMMLLDFLTQTHDASCDPEMRSTAFEYIRRNSSVVDGKILFRSVTEVIVASKNN</sequence>
<keyword evidence="4" id="KW-1185">Reference proteome</keyword>
<proteinExistence type="predicted"/>
<organism evidence="3 4">
    <name type="scientific">Branchiostoma lanceolatum</name>
    <name type="common">Common lancelet</name>
    <name type="synonym">Amphioxus lanceolatum</name>
    <dbReference type="NCBI Taxonomy" id="7740"/>
    <lineage>
        <taxon>Eukaryota</taxon>
        <taxon>Metazoa</taxon>
        <taxon>Chordata</taxon>
        <taxon>Cephalochordata</taxon>
        <taxon>Leptocardii</taxon>
        <taxon>Amphioxiformes</taxon>
        <taxon>Branchiostomatidae</taxon>
        <taxon>Branchiostoma</taxon>
    </lineage>
</organism>
<keyword evidence="2" id="KW-0808">Transferase</keyword>
<dbReference type="InterPro" id="IPR029063">
    <property type="entry name" value="SAM-dependent_MTases_sf"/>
</dbReference>
<evidence type="ECO:0000313" key="4">
    <source>
        <dbReference type="Proteomes" id="UP000838412"/>
    </source>
</evidence>
<accession>A0A8J9YMY6</accession>
<dbReference type="CDD" id="cd02440">
    <property type="entry name" value="AdoMet_MTases"/>
    <property type="match status" value="1"/>
</dbReference>
<dbReference type="AlphaFoldDB" id="A0A8J9YMY6"/>
<dbReference type="Gene3D" id="3.40.50.150">
    <property type="entry name" value="Vaccinia Virus protein VP39"/>
    <property type="match status" value="1"/>
</dbReference>
<dbReference type="FunFam" id="3.40.50.150:FF:000118">
    <property type="entry name" value="Histamine N-methyltransferase"/>
    <property type="match status" value="1"/>
</dbReference>
<dbReference type="EMBL" id="OV696686">
    <property type="protein sequence ID" value="CAH1225678.1"/>
    <property type="molecule type" value="Genomic_DNA"/>
</dbReference>
<reference evidence="3" key="1">
    <citation type="submission" date="2022-01" db="EMBL/GenBank/DDBJ databases">
        <authorList>
            <person name="Braso-Vives M."/>
        </authorList>
    </citation>
    <scope>NUCLEOTIDE SEQUENCE</scope>
</reference>
<name>A0A8J9YMY6_BRALA</name>
<dbReference type="GO" id="GO:0032259">
    <property type="term" value="P:methylation"/>
    <property type="evidence" value="ECO:0007669"/>
    <property type="project" value="UniProtKB-KW"/>
</dbReference>